<keyword evidence="2 14" id="KW-0645">Protease</keyword>
<evidence type="ECO:0000256" key="3">
    <source>
        <dbReference type="ARBA" id="ARBA00022723"/>
    </source>
</evidence>
<name>A0A1I2HJB2_9GAMM</name>
<evidence type="ECO:0000256" key="4">
    <source>
        <dbReference type="ARBA" id="ARBA00022729"/>
    </source>
</evidence>
<evidence type="ECO:0000256" key="6">
    <source>
        <dbReference type="ARBA" id="ARBA00022833"/>
    </source>
</evidence>
<dbReference type="Gene3D" id="3.10.450.490">
    <property type="match status" value="1"/>
</dbReference>
<evidence type="ECO:0000256" key="10">
    <source>
        <dbReference type="SAM" id="MobiDB-lite"/>
    </source>
</evidence>
<dbReference type="InterPro" id="IPR013856">
    <property type="entry name" value="Peptidase_M4_domain"/>
</dbReference>
<dbReference type="PANTHER" id="PTHR33794:SF1">
    <property type="entry name" value="BACILLOLYSIN"/>
    <property type="match status" value="1"/>
</dbReference>
<keyword evidence="3" id="KW-0479">Metal-binding</keyword>
<feature type="domain" description="Peptidase M4 C-terminal" evidence="12">
    <location>
        <begin position="391"/>
        <end position="569"/>
    </location>
</feature>
<dbReference type="InterPro" id="IPR011096">
    <property type="entry name" value="FTP_domain"/>
</dbReference>
<evidence type="ECO:0000256" key="9">
    <source>
        <dbReference type="PIRSR" id="PIRSR623612-1"/>
    </source>
</evidence>
<feature type="active site" evidence="9">
    <location>
        <position position="380"/>
    </location>
</feature>
<dbReference type="InterPro" id="IPR050728">
    <property type="entry name" value="Zinc_Metalloprotease_M4"/>
</dbReference>
<dbReference type="InterPro" id="IPR027268">
    <property type="entry name" value="Peptidase_M4/M1_CTD_sf"/>
</dbReference>
<evidence type="ECO:0000256" key="7">
    <source>
        <dbReference type="ARBA" id="ARBA00023049"/>
    </source>
</evidence>
<dbReference type="CDD" id="cd09597">
    <property type="entry name" value="M4_TLP"/>
    <property type="match status" value="1"/>
</dbReference>
<evidence type="ECO:0000313" key="14">
    <source>
        <dbReference type="EMBL" id="SFF30224.1"/>
    </source>
</evidence>
<feature type="region of interest" description="Disordered" evidence="10">
    <location>
        <begin position="774"/>
        <end position="793"/>
    </location>
</feature>
<evidence type="ECO:0000313" key="15">
    <source>
        <dbReference type="Proteomes" id="UP000199771"/>
    </source>
</evidence>
<evidence type="ECO:0000256" key="1">
    <source>
        <dbReference type="ARBA" id="ARBA00009388"/>
    </source>
</evidence>
<feature type="domain" description="Peptidase M4" evidence="11">
    <location>
        <begin position="315"/>
        <end position="387"/>
    </location>
</feature>
<comment type="similarity">
    <text evidence="1">Belongs to the peptidase M4 family.</text>
</comment>
<dbReference type="Pfam" id="PF01447">
    <property type="entry name" value="Peptidase_M4"/>
    <property type="match status" value="1"/>
</dbReference>
<dbReference type="PANTHER" id="PTHR33794">
    <property type="entry name" value="BACILLOLYSIN"/>
    <property type="match status" value="1"/>
</dbReference>
<keyword evidence="8" id="KW-0865">Zymogen</keyword>
<accession>A0A1I2HJB2</accession>
<keyword evidence="6" id="KW-0862">Zinc</keyword>
<dbReference type="Pfam" id="PF02868">
    <property type="entry name" value="Peptidase_M4_C"/>
    <property type="match status" value="1"/>
</dbReference>
<dbReference type="Proteomes" id="UP000199771">
    <property type="component" value="Unassembled WGS sequence"/>
</dbReference>
<dbReference type="GO" id="GO:0006508">
    <property type="term" value="P:proteolysis"/>
    <property type="evidence" value="ECO:0007669"/>
    <property type="project" value="UniProtKB-KW"/>
</dbReference>
<evidence type="ECO:0000256" key="2">
    <source>
        <dbReference type="ARBA" id="ARBA00022670"/>
    </source>
</evidence>
<feature type="domain" description="FTP" evidence="13">
    <location>
        <begin position="123"/>
        <end position="165"/>
    </location>
</feature>
<gene>
    <name evidence="14" type="ORF">SAMN04488120_10227</name>
</gene>
<dbReference type="GO" id="GO:0004222">
    <property type="term" value="F:metalloendopeptidase activity"/>
    <property type="evidence" value="ECO:0007669"/>
    <property type="project" value="InterPro"/>
</dbReference>
<dbReference type="InterPro" id="IPR001570">
    <property type="entry name" value="Peptidase_M4_C_domain"/>
</dbReference>
<evidence type="ECO:0000259" key="12">
    <source>
        <dbReference type="Pfam" id="PF02868"/>
    </source>
</evidence>
<dbReference type="SUPFAM" id="SSF55486">
    <property type="entry name" value="Metalloproteases ('zincins'), catalytic domain"/>
    <property type="match status" value="1"/>
</dbReference>
<evidence type="ECO:0000259" key="13">
    <source>
        <dbReference type="Pfam" id="PF07504"/>
    </source>
</evidence>
<protein>
    <submittedName>
        <fullName evidence="14">Zn-dependent metalloprotease</fullName>
    </submittedName>
</protein>
<dbReference type="PRINTS" id="PR00730">
    <property type="entry name" value="THERMOLYSIN"/>
</dbReference>
<dbReference type="AlphaFoldDB" id="A0A1I2HJB2"/>
<keyword evidence="15" id="KW-1185">Reference proteome</keyword>
<keyword evidence="7 14" id="KW-0482">Metalloprotease</keyword>
<feature type="active site" description="Proton donor" evidence="9">
    <location>
        <position position="502"/>
    </location>
</feature>
<dbReference type="EMBL" id="FOOC01000002">
    <property type="protein sequence ID" value="SFF30224.1"/>
    <property type="molecule type" value="Genomic_DNA"/>
</dbReference>
<evidence type="ECO:0000256" key="5">
    <source>
        <dbReference type="ARBA" id="ARBA00022801"/>
    </source>
</evidence>
<dbReference type="Gene3D" id="1.10.390.10">
    <property type="entry name" value="Neutral Protease Domain 2"/>
    <property type="match status" value="1"/>
</dbReference>
<keyword evidence="5" id="KW-0378">Hydrolase</keyword>
<evidence type="ECO:0000259" key="11">
    <source>
        <dbReference type="Pfam" id="PF01447"/>
    </source>
</evidence>
<proteinExistence type="inferred from homology"/>
<sequence>MATKVHIRPIPMGKSMSVHHRLHRFICALSRTALLACALPGLASALPERTNVPVEELLRRLQTQTGGALISVRRAQDAYFAALAQGGALLYRDDASGPPVERALGFLSLYGALVGATDPAAQLRAGRISHDRRGGTHVHLDQIHRGLPVFGARLVVHMNANGITGISGVFIDDLDTLSTTPALSVRMLRERALAAVRKQHPRTGAFEFERTRLMIYRSGLLKGVPGTNHLAYEALIRVPGAPIRERVIIDAHTGALLTRINEIHSILNREIYTPTMDVPPLLTEGSALAPADPPLVGDVVPSTRTADLPTNNLYIFAGGTYALYKNLFGREGYDDGAVPPAEQVQRSVYLINEQCPNAYWDGTSTNYCPGFDADDVVSHEWSHAYTEYTHGLVYQYQSGALNESYSDIFGEAYDLVNGLEGPLGFTLTEGEYFENGGSRWVVGEDLSETAASLLLRDMWDPDNFTVNVPLLGIPVTGFAPSPGSVITSPNYYCGTGDNGGVHTNSGVPNHAFAMLVDGKTFNGVTIPGIGLTKSLHIYFHAATHYQTPTTNFAQHADALEQSCRDLIGVALNDVLGNPSGEVIGAADCEAVHLATVAVEFRDSPKEKCNYLPVLQPESETPALCPQGQAPEPSLHENWENGIPATWTLGKNLTGDTESEGFAFVATADLPAPHGGHAAFAVDDTGGTCAPGGDLSGSHWMDSPIITVGPSSAFLHFSHFMQSEAGYDGGNLKFSLNGGEFTPVPNDAFEHNPHSGEFAPGPILPLPVPDPTGLTGNNTNPLAGEPAWTGADQGEATGSWGISVVSFEKLGAVPGDTLRFRWEFGQDGCGGNLGWYVDDVTVYACKVGGSGIPPIPSAGSASGGHSAGKPDAGRFGGALGLWCWLPLAMMAALRRRTRR</sequence>
<dbReference type="Gene3D" id="3.10.170.10">
    <property type="match status" value="1"/>
</dbReference>
<dbReference type="STRING" id="1076937.SAMN04488120_10227"/>
<dbReference type="InterPro" id="IPR023612">
    <property type="entry name" value="Peptidase_M4"/>
</dbReference>
<dbReference type="GO" id="GO:0046872">
    <property type="term" value="F:metal ion binding"/>
    <property type="evidence" value="ECO:0007669"/>
    <property type="project" value="UniProtKB-KW"/>
</dbReference>
<dbReference type="Pfam" id="PF07504">
    <property type="entry name" value="FTP"/>
    <property type="match status" value="1"/>
</dbReference>
<keyword evidence="4" id="KW-0732">Signal</keyword>
<organism evidence="14 15">
    <name type="scientific">Fontimonas thermophila</name>
    <dbReference type="NCBI Taxonomy" id="1076937"/>
    <lineage>
        <taxon>Bacteria</taxon>
        <taxon>Pseudomonadati</taxon>
        <taxon>Pseudomonadota</taxon>
        <taxon>Gammaproteobacteria</taxon>
        <taxon>Nevskiales</taxon>
        <taxon>Nevskiaceae</taxon>
        <taxon>Fontimonas</taxon>
    </lineage>
</organism>
<reference evidence="14 15" key="1">
    <citation type="submission" date="2016-10" db="EMBL/GenBank/DDBJ databases">
        <authorList>
            <person name="de Groot N.N."/>
        </authorList>
    </citation>
    <scope>NUCLEOTIDE SEQUENCE [LARGE SCALE GENOMIC DNA]</scope>
    <source>
        <strain evidence="14 15">DSM 23609</strain>
    </source>
</reference>
<evidence type="ECO:0000256" key="8">
    <source>
        <dbReference type="ARBA" id="ARBA00023145"/>
    </source>
</evidence>